<dbReference type="GO" id="GO:0008664">
    <property type="term" value="F:RNA 2',3'-cyclic 3'-phosphodiesterase activity"/>
    <property type="evidence" value="ECO:0007669"/>
    <property type="project" value="InterPro"/>
</dbReference>
<reference evidence="2" key="1">
    <citation type="submission" date="2018-05" db="EMBL/GenBank/DDBJ databases">
        <authorList>
            <person name="Lanie J.A."/>
            <person name="Ng W.-L."/>
            <person name="Kazmierczak K.M."/>
            <person name="Andrzejewski T.M."/>
            <person name="Davidsen T.M."/>
            <person name="Wayne K.J."/>
            <person name="Tettelin H."/>
            <person name="Glass J.I."/>
            <person name="Rusch D."/>
            <person name="Podicherti R."/>
            <person name="Tsui H.-C.T."/>
            <person name="Winkler M.E."/>
        </authorList>
    </citation>
    <scope>NUCLEOTIDE SEQUENCE</scope>
</reference>
<evidence type="ECO:0008006" key="3">
    <source>
        <dbReference type="Google" id="ProtNLM"/>
    </source>
</evidence>
<dbReference type="SUPFAM" id="SSF55144">
    <property type="entry name" value="LigT-like"/>
    <property type="match status" value="1"/>
</dbReference>
<dbReference type="AlphaFoldDB" id="A0A381WC94"/>
<evidence type="ECO:0000256" key="1">
    <source>
        <dbReference type="ARBA" id="ARBA00022801"/>
    </source>
</evidence>
<gene>
    <name evidence="2" type="ORF">METZ01_LOCUS102502</name>
</gene>
<dbReference type="InterPro" id="IPR004175">
    <property type="entry name" value="RNA_CPDase"/>
</dbReference>
<name>A0A381WC94_9ZZZZ</name>
<dbReference type="PANTHER" id="PTHR35561">
    <property type="entry name" value="RNA 2',3'-CYCLIC PHOSPHODIESTERASE"/>
    <property type="match status" value="1"/>
</dbReference>
<keyword evidence="1" id="KW-0378">Hydrolase</keyword>
<sequence>MLYSTLETVDGDINWVKNIQLHLTLKFLGHTPESSIDNVIDHVQKITPNMKPFDLQIDETGCFPVPTRPRTLWLGVKGALDSLLTMVESIETVLEPLGFPRSDRDFSPHITLARIKYPQKHTPNVDPFLKSSYDPIDFPVDRVQYFSSELLPTGAVYTILKTFPLGESL</sequence>
<proteinExistence type="inferred from homology"/>
<dbReference type="Gene3D" id="3.90.1140.10">
    <property type="entry name" value="Cyclic phosphodiesterase"/>
    <property type="match status" value="1"/>
</dbReference>
<evidence type="ECO:0000313" key="2">
    <source>
        <dbReference type="EMBL" id="SVA49648.1"/>
    </source>
</evidence>
<dbReference type="EMBL" id="UINC01011228">
    <property type="protein sequence ID" value="SVA49648.1"/>
    <property type="molecule type" value="Genomic_DNA"/>
</dbReference>
<dbReference type="PANTHER" id="PTHR35561:SF1">
    <property type="entry name" value="RNA 2',3'-CYCLIC PHOSPHODIESTERASE"/>
    <property type="match status" value="1"/>
</dbReference>
<dbReference type="HAMAP" id="MF_01940">
    <property type="entry name" value="RNA_CPDase"/>
    <property type="match status" value="1"/>
</dbReference>
<dbReference type="GO" id="GO:0004113">
    <property type="term" value="F:2',3'-cyclic-nucleotide 3'-phosphodiesterase activity"/>
    <property type="evidence" value="ECO:0007669"/>
    <property type="project" value="InterPro"/>
</dbReference>
<dbReference type="InterPro" id="IPR009097">
    <property type="entry name" value="Cyclic_Pdiesterase"/>
</dbReference>
<organism evidence="2">
    <name type="scientific">marine metagenome</name>
    <dbReference type="NCBI Taxonomy" id="408172"/>
    <lineage>
        <taxon>unclassified sequences</taxon>
        <taxon>metagenomes</taxon>
        <taxon>ecological metagenomes</taxon>
    </lineage>
</organism>
<dbReference type="Pfam" id="PF13563">
    <property type="entry name" value="2_5_RNA_ligase2"/>
    <property type="match status" value="1"/>
</dbReference>
<dbReference type="NCBIfam" id="TIGR02258">
    <property type="entry name" value="2_5_ligase"/>
    <property type="match status" value="1"/>
</dbReference>
<protein>
    <recommendedName>
        <fullName evidence="3">Phosphoesterase HXTX domain-containing protein</fullName>
    </recommendedName>
</protein>
<accession>A0A381WC94</accession>